<evidence type="ECO:0000313" key="3">
    <source>
        <dbReference type="Proteomes" id="UP000244870"/>
    </source>
</evidence>
<dbReference type="EMBL" id="CP020928">
    <property type="protein sequence ID" value="AWF94775.1"/>
    <property type="molecule type" value="Genomic_DNA"/>
</dbReference>
<evidence type="ECO:0000256" key="1">
    <source>
        <dbReference type="SAM" id="Phobius"/>
    </source>
</evidence>
<organism evidence="2 3">
    <name type="scientific">Weissella cibaria</name>
    <dbReference type="NCBI Taxonomy" id="137591"/>
    <lineage>
        <taxon>Bacteria</taxon>
        <taxon>Bacillati</taxon>
        <taxon>Bacillota</taxon>
        <taxon>Bacilli</taxon>
        <taxon>Lactobacillales</taxon>
        <taxon>Lactobacillaceae</taxon>
        <taxon>Weissella</taxon>
    </lineage>
</organism>
<evidence type="ECO:0000313" key="2">
    <source>
        <dbReference type="EMBL" id="AWF94775.1"/>
    </source>
</evidence>
<gene>
    <name evidence="2" type="ORF">B6254_0342</name>
</gene>
<dbReference type="AlphaFoldDB" id="A0A2S1KP63"/>
<name>A0A2S1KP63_9LACO</name>
<feature type="transmembrane region" description="Helical" evidence="1">
    <location>
        <begin position="7"/>
        <end position="24"/>
    </location>
</feature>
<accession>A0A2S1KP63</accession>
<keyword evidence="1" id="KW-1133">Transmembrane helix</keyword>
<dbReference type="Proteomes" id="UP000244870">
    <property type="component" value="Chromosome"/>
</dbReference>
<dbReference type="RefSeq" id="WP_108729946.1">
    <property type="nucleotide sequence ID" value="NZ_CP020928.1"/>
</dbReference>
<keyword evidence="1" id="KW-0812">Transmembrane</keyword>
<feature type="transmembrane region" description="Helical" evidence="1">
    <location>
        <begin position="44"/>
        <end position="67"/>
    </location>
</feature>
<proteinExistence type="predicted"/>
<reference evidence="2 3" key="1">
    <citation type="submission" date="2017-04" db="EMBL/GenBank/DDBJ databases">
        <title>Weissella cibaria strain m2 complete genome.</title>
        <authorList>
            <person name="Pan Q."/>
            <person name="Tan M."/>
            <person name="Yao F."/>
            <person name="Su S."/>
        </authorList>
    </citation>
    <scope>NUCLEOTIDE SEQUENCE [LARGE SCALE GENOMIC DNA]</scope>
    <source>
        <strain evidence="2 3">M2</strain>
    </source>
</reference>
<keyword evidence="1" id="KW-0472">Membrane</keyword>
<sequence length="69" mass="7602">MKHFLKLTGISILSYLIIVIVVTARDGVFSVVGKPFHLVHGNVATVWGGVVYTVWGILLAVLTVWLVKR</sequence>
<protein>
    <submittedName>
        <fullName evidence="2">Uncharacterized protein</fullName>
    </submittedName>
</protein>